<dbReference type="OrthoDB" id="4463518at2"/>
<feature type="signal peptide" evidence="1">
    <location>
        <begin position="1"/>
        <end position="25"/>
    </location>
</feature>
<name>A0A369THS4_9RHOB</name>
<sequence length="386" mass="40470">MSQHHRFFRPGLVVAGLLAASAAPAQTLLLGPYSISGDLCAGDDCGLLEDLTGQTVKLKDENTRLRFADSSTTAGFATTDWELTANDSGSGGFDYFAIRNVDSNRQIFRLEGGAPANALYVDDLGQIGLGTAIPQERLHIVGDSGPGIRMEQFNATLGNQIWQITGSEQSFALQNVTASGAVPLQVSTSAPGDSLFVGASGNVGLGDATPDAALHISRGDGTAALLVENVAGSPGGTREMVKLTNTGGSYITFDNQQAGTIWYFTHEQAAPNRFLIADGVADGPEMTVNAAGDLTIQGRLFTAGSCSAGCDRVFDADYPLPTIAEQAALMKANKHLPNVGPTPEDGPFNITAMTGGMLNELEKAHLYIAELEERLAAVEAHLARRD</sequence>
<reference evidence="2 3" key="1">
    <citation type="submission" date="2018-07" db="EMBL/GenBank/DDBJ databases">
        <title>Thalassococcus profundi sp. nov., a marine bacterium isolated from deep seawater of Okinawa Trough.</title>
        <authorList>
            <person name="Yu M."/>
        </authorList>
    </citation>
    <scope>NUCLEOTIDE SEQUENCE [LARGE SCALE GENOMIC DNA]</scope>
    <source>
        <strain evidence="2 3">WRAS1</strain>
    </source>
</reference>
<evidence type="ECO:0000256" key="1">
    <source>
        <dbReference type="SAM" id="SignalP"/>
    </source>
</evidence>
<organism evidence="2 3">
    <name type="scientific">Thalassococcus profundi</name>
    <dbReference type="NCBI Taxonomy" id="2282382"/>
    <lineage>
        <taxon>Bacteria</taxon>
        <taxon>Pseudomonadati</taxon>
        <taxon>Pseudomonadota</taxon>
        <taxon>Alphaproteobacteria</taxon>
        <taxon>Rhodobacterales</taxon>
        <taxon>Roseobacteraceae</taxon>
        <taxon>Thalassococcus</taxon>
    </lineage>
</organism>
<dbReference type="EMBL" id="QPMK01000023">
    <property type="protein sequence ID" value="RDD64382.1"/>
    <property type="molecule type" value="Genomic_DNA"/>
</dbReference>
<keyword evidence="3" id="KW-1185">Reference proteome</keyword>
<gene>
    <name evidence="2" type="ORF">DU478_20515</name>
</gene>
<accession>A0A369THS4</accession>
<keyword evidence="1" id="KW-0732">Signal</keyword>
<comment type="caution">
    <text evidence="2">The sequence shown here is derived from an EMBL/GenBank/DDBJ whole genome shotgun (WGS) entry which is preliminary data.</text>
</comment>
<proteinExistence type="predicted"/>
<evidence type="ECO:0000313" key="3">
    <source>
        <dbReference type="Proteomes" id="UP000253977"/>
    </source>
</evidence>
<protein>
    <submittedName>
        <fullName evidence="2">Uncharacterized protein</fullName>
    </submittedName>
</protein>
<dbReference type="RefSeq" id="WP_114512735.1">
    <property type="nucleotide sequence ID" value="NZ_QPMK01000023.1"/>
</dbReference>
<dbReference type="AlphaFoldDB" id="A0A369THS4"/>
<evidence type="ECO:0000313" key="2">
    <source>
        <dbReference type="EMBL" id="RDD64382.1"/>
    </source>
</evidence>
<dbReference type="Proteomes" id="UP000253977">
    <property type="component" value="Unassembled WGS sequence"/>
</dbReference>
<feature type="chain" id="PRO_5016621247" evidence="1">
    <location>
        <begin position="26"/>
        <end position="386"/>
    </location>
</feature>